<evidence type="ECO:0000313" key="4">
    <source>
        <dbReference type="EMBL" id="MPN31398.1"/>
    </source>
</evidence>
<reference evidence="4" key="1">
    <citation type="submission" date="2019-08" db="EMBL/GenBank/DDBJ databases">
        <authorList>
            <person name="Kucharzyk K."/>
            <person name="Murdoch R.W."/>
            <person name="Higgins S."/>
            <person name="Loffler F."/>
        </authorList>
    </citation>
    <scope>NUCLEOTIDE SEQUENCE</scope>
</reference>
<keyword evidence="3" id="KW-0067">ATP-binding</keyword>
<dbReference type="GO" id="GO:0046917">
    <property type="term" value="F:triphosphoribosyl-dephospho-CoA synthase activity"/>
    <property type="evidence" value="ECO:0007669"/>
    <property type="project" value="UniProtKB-EC"/>
</dbReference>
<dbReference type="EMBL" id="VSSQ01082911">
    <property type="protein sequence ID" value="MPN31398.1"/>
    <property type="molecule type" value="Genomic_DNA"/>
</dbReference>
<dbReference type="InterPro" id="IPR002736">
    <property type="entry name" value="CitG"/>
</dbReference>
<protein>
    <submittedName>
        <fullName evidence="4">2-(5''-triphosphoribosyl)-3'-dephosphocoenzyme-A synthase</fullName>
        <ecNumber evidence="4">2.4.2.52</ecNumber>
    </submittedName>
</protein>
<dbReference type="GO" id="GO:0005524">
    <property type="term" value="F:ATP binding"/>
    <property type="evidence" value="ECO:0007669"/>
    <property type="project" value="UniProtKB-KW"/>
</dbReference>
<name>A0A645GXE4_9ZZZZ</name>
<dbReference type="PANTHER" id="PTHR30201">
    <property type="entry name" value="TRIPHOSPHORIBOSYL-DEPHOSPHO-COA SYNTHASE"/>
    <property type="match status" value="1"/>
</dbReference>
<dbReference type="EC" id="2.4.2.52" evidence="4"/>
<dbReference type="PANTHER" id="PTHR30201:SF2">
    <property type="entry name" value="2-(5''-TRIPHOSPHORIBOSYL)-3'-DEPHOSPHOCOENZYME-A SYNTHASE"/>
    <property type="match status" value="1"/>
</dbReference>
<keyword evidence="2" id="KW-0547">Nucleotide-binding</keyword>
<sequence>MFAVTGGVNTHKGALFSLGLLVGASAYAWQHHQSMGPAHICSLVSMMTKTTLQQELLSLKQAKPVTHGEKLFCLKGHRGIRGEVMDGFPTITAYVLPHFPSCQNPLSQHDKLRILLSLMAHLQDTNILSRGGEKALQFIQETAQTLLLEQDPQALQSRLLEFDLACTQQHLSSGGAADLLAASLFLYRMHISE</sequence>
<comment type="caution">
    <text evidence="4">The sequence shown here is derived from an EMBL/GenBank/DDBJ whole genome shotgun (WGS) entry which is preliminary data.</text>
</comment>
<keyword evidence="4" id="KW-0328">Glycosyltransferase</keyword>
<dbReference type="Pfam" id="PF01874">
    <property type="entry name" value="CitG"/>
    <property type="match status" value="1"/>
</dbReference>
<proteinExistence type="predicted"/>
<gene>
    <name evidence="4" type="primary">citG_16</name>
    <name evidence="4" type="ORF">SDC9_178872</name>
</gene>
<keyword evidence="1 4" id="KW-0808">Transferase</keyword>
<dbReference type="GO" id="GO:0016757">
    <property type="term" value="F:glycosyltransferase activity"/>
    <property type="evidence" value="ECO:0007669"/>
    <property type="project" value="UniProtKB-KW"/>
</dbReference>
<dbReference type="Gene3D" id="1.10.4200.10">
    <property type="entry name" value="Triphosphoribosyl-dephospho-CoA protein"/>
    <property type="match status" value="1"/>
</dbReference>
<dbReference type="GO" id="GO:0051191">
    <property type="term" value="P:prosthetic group biosynthetic process"/>
    <property type="evidence" value="ECO:0007669"/>
    <property type="project" value="TreeGrafter"/>
</dbReference>
<dbReference type="AlphaFoldDB" id="A0A645GXE4"/>
<accession>A0A645GXE4</accession>
<evidence type="ECO:0000256" key="3">
    <source>
        <dbReference type="ARBA" id="ARBA00022840"/>
    </source>
</evidence>
<evidence type="ECO:0000256" key="2">
    <source>
        <dbReference type="ARBA" id="ARBA00022741"/>
    </source>
</evidence>
<evidence type="ECO:0000256" key="1">
    <source>
        <dbReference type="ARBA" id="ARBA00022679"/>
    </source>
</evidence>
<organism evidence="4">
    <name type="scientific">bioreactor metagenome</name>
    <dbReference type="NCBI Taxonomy" id="1076179"/>
    <lineage>
        <taxon>unclassified sequences</taxon>
        <taxon>metagenomes</taxon>
        <taxon>ecological metagenomes</taxon>
    </lineage>
</organism>